<feature type="region of interest" description="Disordered" evidence="1">
    <location>
        <begin position="30"/>
        <end position="59"/>
    </location>
</feature>
<dbReference type="Proteomes" id="UP000008743">
    <property type="component" value="Unassembled WGS sequence"/>
</dbReference>
<evidence type="ECO:0000256" key="1">
    <source>
        <dbReference type="SAM" id="MobiDB-lite"/>
    </source>
</evidence>
<evidence type="ECO:0000313" key="2">
    <source>
        <dbReference type="EMBL" id="KJE98440.1"/>
    </source>
</evidence>
<feature type="non-terminal residue" evidence="2">
    <location>
        <position position="59"/>
    </location>
</feature>
<dbReference type="InParanoid" id="A0A0D2WYC9"/>
<name>A0A0D2WYC9_CAPO3</name>
<reference evidence="3" key="1">
    <citation type="submission" date="2011-02" db="EMBL/GenBank/DDBJ databases">
        <title>The Genome Sequence of Capsaspora owczarzaki ATCC 30864.</title>
        <authorList>
            <person name="Russ C."/>
            <person name="Cuomo C."/>
            <person name="Burger G."/>
            <person name="Gray M.W."/>
            <person name="Holland P.W.H."/>
            <person name="King N."/>
            <person name="Lang F.B.F."/>
            <person name="Roger A.J."/>
            <person name="Ruiz-Trillo I."/>
            <person name="Young S.K."/>
            <person name="Zeng Q."/>
            <person name="Gargeya S."/>
            <person name="Alvarado L."/>
            <person name="Berlin A."/>
            <person name="Chapman S.B."/>
            <person name="Chen Z."/>
            <person name="Freedman E."/>
            <person name="Gellesch M."/>
            <person name="Goldberg J."/>
            <person name="Griggs A."/>
            <person name="Gujja S."/>
            <person name="Heilman E."/>
            <person name="Heiman D."/>
            <person name="Howarth C."/>
            <person name="Mehta T."/>
            <person name="Neiman D."/>
            <person name="Pearson M."/>
            <person name="Roberts A."/>
            <person name="Saif S."/>
            <person name="Shea T."/>
            <person name="Shenoy N."/>
            <person name="Sisk P."/>
            <person name="Stolte C."/>
            <person name="Sykes S."/>
            <person name="White J."/>
            <person name="Yandava C."/>
            <person name="Haas B."/>
            <person name="Nusbaum C."/>
            <person name="Birren B."/>
        </authorList>
    </citation>
    <scope>NUCLEOTIDE SEQUENCE</scope>
    <source>
        <strain evidence="3">ATCC 30864</strain>
    </source>
</reference>
<dbReference type="EMBL" id="KE346428">
    <property type="protein sequence ID" value="KJE98440.1"/>
    <property type="molecule type" value="Genomic_DNA"/>
</dbReference>
<sequence>MAVRGLYEKEVDLRFDAKFYEESAYNDVLKNIEDEEQNPPPPSATDDDDKPKLIIKPRD</sequence>
<feature type="compositionally biased region" description="Basic and acidic residues" evidence="1">
    <location>
        <begin position="49"/>
        <end position="59"/>
    </location>
</feature>
<keyword evidence="3" id="KW-1185">Reference proteome</keyword>
<protein>
    <submittedName>
        <fullName evidence="2">Uncharacterized protein</fullName>
    </submittedName>
</protein>
<evidence type="ECO:0000313" key="3">
    <source>
        <dbReference type="Proteomes" id="UP000008743"/>
    </source>
</evidence>
<gene>
    <name evidence="2" type="ORF">CAOG_010247</name>
</gene>
<dbReference type="AlphaFoldDB" id="A0A0D2WYC9"/>
<proteinExistence type="predicted"/>
<accession>A0A0D2WYC9</accession>
<organism evidence="2 3">
    <name type="scientific">Capsaspora owczarzaki (strain ATCC 30864)</name>
    <dbReference type="NCBI Taxonomy" id="595528"/>
    <lineage>
        <taxon>Eukaryota</taxon>
        <taxon>Filasterea</taxon>
        <taxon>Capsaspora</taxon>
    </lineage>
</organism>